<organism evidence="1 2">
    <name type="scientific">Gloeocapsopsis crepidinum LEGE 06123</name>
    <dbReference type="NCBI Taxonomy" id="588587"/>
    <lineage>
        <taxon>Bacteria</taxon>
        <taxon>Bacillati</taxon>
        <taxon>Cyanobacteriota</taxon>
        <taxon>Cyanophyceae</taxon>
        <taxon>Oscillatoriophycideae</taxon>
        <taxon>Chroococcales</taxon>
        <taxon>Chroococcaceae</taxon>
        <taxon>Gloeocapsopsis</taxon>
    </lineage>
</organism>
<keyword evidence="2" id="KW-1185">Reference proteome</keyword>
<reference evidence="1 2" key="1">
    <citation type="submission" date="2020-10" db="EMBL/GenBank/DDBJ databases">
        <authorList>
            <person name="Castelo-Branco R."/>
            <person name="Eusebio N."/>
            <person name="Adriana R."/>
            <person name="Vieira A."/>
            <person name="Brugerolle De Fraissinette N."/>
            <person name="Rezende De Castro R."/>
            <person name="Schneider M.P."/>
            <person name="Vasconcelos V."/>
            <person name="Leao P.N."/>
        </authorList>
    </citation>
    <scope>NUCLEOTIDE SEQUENCE [LARGE SCALE GENOMIC DNA]</scope>
    <source>
        <strain evidence="1 2">LEGE 06123</strain>
    </source>
</reference>
<comment type="caution">
    <text evidence="1">The sequence shown here is derived from an EMBL/GenBank/DDBJ whole genome shotgun (WGS) entry which is preliminary data.</text>
</comment>
<name>A0ABR9UT44_9CHRO</name>
<evidence type="ECO:0000313" key="2">
    <source>
        <dbReference type="Proteomes" id="UP000651156"/>
    </source>
</evidence>
<accession>A0ABR9UT44</accession>
<proteinExistence type="predicted"/>
<evidence type="ECO:0008006" key="3">
    <source>
        <dbReference type="Google" id="ProtNLM"/>
    </source>
</evidence>
<dbReference type="EMBL" id="JADEWN010000032">
    <property type="protein sequence ID" value="MBE9191441.1"/>
    <property type="molecule type" value="Genomic_DNA"/>
</dbReference>
<protein>
    <recommendedName>
        <fullName evidence="3">DUF1400 domain-containing protein</fullName>
    </recommendedName>
</protein>
<gene>
    <name evidence="1" type="ORF">IQ230_14005</name>
</gene>
<sequence length="164" mass="18789">MAILFASVITGFSFPTQVLLRTIAAPSFKFNESVQVDLFANYSNEVSQGYFQDYLSNFARFFGFNAKQDANYLYIQKNDLAELTPLENNTAESLLAAAILYVMQHESNSLISNIVISYWNTEFLIKSNSIRYQTIQFLIHLYPETIDSGLSEIEMNRQISSSWF</sequence>
<evidence type="ECO:0000313" key="1">
    <source>
        <dbReference type="EMBL" id="MBE9191441.1"/>
    </source>
</evidence>
<dbReference type="Proteomes" id="UP000651156">
    <property type="component" value="Unassembled WGS sequence"/>
</dbReference>
<dbReference type="RefSeq" id="WP_193932583.1">
    <property type="nucleotide sequence ID" value="NZ_CAWPMZ010000062.1"/>
</dbReference>